<keyword evidence="2" id="KW-1185">Reference proteome</keyword>
<evidence type="ECO:0000313" key="1">
    <source>
        <dbReference type="EMBL" id="KYN09088.1"/>
    </source>
</evidence>
<accession>A0A151IQZ1</accession>
<dbReference type="Proteomes" id="UP000078492">
    <property type="component" value="Unassembled WGS sequence"/>
</dbReference>
<reference evidence="1 2" key="1">
    <citation type="submission" date="2015-09" db="EMBL/GenBank/DDBJ databases">
        <title>Trachymyrmex cornetzi WGS genome.</title>
        <authorList>
            <person name="Nygaard S."/>
            <person name="Hu H."/>
            <person name="Boomsma J."/>
            <person name="Zhang G."/>
        </authorList>
    </citation>
    <scope>NUCLEOTIDE SEQUENCE [LARGE SCALE GENOMIC DNA]</scope>
    <source>
        <strain evidence="1">Tcor2-1</strain>
        <tissue evidence="1">Whole body</tissue>
    </source>
</reference>
<dbReference type="AlphaFoldDB" id="A0A151IQZ1"/>
<sequence length="67" mass="8044">MKKVKKIEFVYIPILKVMSVMEMVIGQQAELYANSRNEARVTRSERRSTDFAREEKVSRRKERRLLL</sequence>
<evidence type="ECO:0000313" key="2">
    <source>
        <dbReference type="Proteomes" id="UP000078492"/>
    </source>
</evidence>
<gene>
    <name evidence="1" type="ORF">ALC57_18799</name>
</gene>
<dbReference type="EMBL" id="KQ981148">
    <property type="protein sequence ID" value="KYN09088.1"/>
    <property type="molecule type" value="Genomic_DNA"/>
</dbReference>
<protein>
    <submittedName>
        <fullName evidence="1">Uncharacterized protein</fullName>
    </submittedName>
</protein>
<proteinExistence type="predicted"/>
<name>A0A151IQZ1_9HYME</name>
<organism evidence="1 2">
    <name type="scientific">Trachymyrmex cornetzi</name>
    <dbReference type="NCBI Taxonomy" id="471704"/>
    <lineage>
        <taxon>Eukaryota</taxon>
        <taxon>Metazoa</taxon>
        <taxon>Ecdysozoa</taxon>
        <taxon>Arthropoda</taxon>
        <taxon>Hexapoda</taxon>
        <taxon>Insecta</taxon>
        <taxon>Pterygota</taxon>
        <taxon>Neoptera</taxon>
        <taxon>Endopterygota</taxon>
        <taxon>Hymenoptera</taxon>
        <taxon>Apocrita</taxon>
        <taxon>Aculeata</taxon>
        <taxon>Formicoidea</taxon>
        <taxon>Formicidae</taxon>
        <taxon>Myrmicinae</taxon>
        <taxon>Trachymyrmex</taxon>
    </lineage>
</organism>